<gene>
    <name evidence="2" type="ORF">ACFS29_10330</name>
</gene>
<name>A0ABW5ZVH3_9FLAO</name>
<proteinExistence type="predicted"/>
<evidence type="ECO:0000313" key="3">
    <source>
        <dbReference type="Proteomes" id="UP001597548"/>
    </source>
</evidence>
<comment type="caution">
    <text evidence="2">The sequence shown here is derived from an EMBL/GenBank/DDBJ whole genome shotgun (WGS) entry which is preliminary data.</text>
</comment>
<accession>A0ABW5ZVH3</accession>
<dbReference type="Pfam" id="PF10988">
    <property type="entry name" value="DUF2807"/>
    <property type="match status" value="1"/>
</dbReference>
<organism evidence="2 3">
    <name type="scientific">Psychroserpens luteus</name>
    <dbReference type="NCBI Taxonomy" id="1434066"/>
    <lineage>
        <taxon>Bacteria</taxon>
        <taxon>Pseudomonadati</taxon>
        <taxon>Bacteroidota</taxon>
        <taxon>Flavobacteriia</taxon>
        <taxon>Flavobacteriales</taxon>
        <taxon>Flavobacteriaceae</taxon>
        <taxon>Psychroserpens</taxon>
    </lineage>
</organism>
<dbReference type="Proteomes" id="UP001597548">
    <property type="component" value="Unassembled WGS sequence"/>
</dbReference>
<evidence type="ECO:0000313" key="2">
    <source>
        <dbReference type="EMBL" id="MFD2916038.1"/>
    </source>
</evidence>
<sequence>MKNPSIKFTILIILLSSFFSCNTQSKVKQISKKINFTNYEGIELVGSPTVNLIDSDSDYIDISADERIIDYVNVINEGGVLKIFVDEGVYEEKCSSKGFLSNNNYCDIIINIPLSENLNMISLKGNGDIILKTELITASDINFFLKGNGDIESKKLVKANNLSIELEGNGDINLFNLDTKIINAKLTGNGDIVLQGKCIDFISYVDEMGDIDVQNLSFETKKDAQKN</sequence>
<dbReference type="EMBL" id="JBHUOS010000009">
    <property type="protein sequence ID" value="MFD2916038.1"/>
    <property type="molecule type" value="Genomic_DNA"/>
</dbReference>
<keyword evidence="3" id="KW-1185">Reference proteome</keyword>
<feature type="domain" description="Putative auto-transporter adhesin head GIN" evidence="1">
    <location>
        <begin position="38"/>
        <end position="219"/>
    </location>
</feature>
<evidence type="ECO:0000259" key="1">
    <source>
        <dbReference type="Pfam" id="PF10988"/>
    </source>
</evidence>
<protein>
    <submittedName>
        <fullName evidence="2">GIN domain-containing protein</fullName>
    </submittedName>
</protein>
<reference evidence="3" key="1">
    <citation type="journal article" date="2019" name="Int. J. Syst. Evol. Microbiol.">
        <title>The Global Catalogue of Microorganisms (GCM) 10K type strain sequencing project: providing services to taxonomists for standard genome sequencing and annotation.</title>
        <authorList>
            <consortium name="The Broad Institute Genomics Platform"/>
            <consortium name="The Broad Institute Genome Sequencing Center for Infectious Disease"/>
            <person name="Wu L."/>
            <person name="Ma J."/>
        </authorList>
    </citation>
    <scope>NUCLEOTIDE SEQUENCE [LARGE SCALE GENOMIC DNA]</scope>
    <source>
        <strain evidence="3">KCTC 32514</strain>
    </source>
</reference>
<dbReference type="InterPro" id="IPR021255">
    <property type="entry name" value="DUF2807"/>
</dbReference>
<dbReference type="PROSITE" id="PS51257">
    <property type="entry name" value="PROKAR_LIPOPROTEIN"/>
    <property type="match status" value="1"/>
</dbReference>
<dbReference type="Gene3D" id="2.160.20.120">
    <property type="match status" value="1"/>
</dbReference>
<dbReference type="RefSeq" id="WP_194508052.1">
    <property type="nucleotide sequence ID" value="NZ_JADILU010000004.1"/>
</dbReference>